<evidence type="ECO:0000256" key="3">
    <source>
        <dbReference type="ARBA" id="ARBA00022692"/>
    </source>
</evidence>
<dbReference type="PANTHER" id="PTHR37485:SF1">
    <property type="entry name" value="CELL DIVISION PROTEIN FTSB"/>
    <property type="match status" value="1"/>
</dbReference>
<evidence type="ECO:0000313" key="9">
    <source>
        <dbReference type="Proteomes" id="UP000094329"/>
    </source>
</evidence>
<keyword evidence="3 7" id="KW-0812">Transmembrane</keyword>
<evidence type="ECO:0000256" key="4">
    <source>
        <dbReference type="ARBA" id="ARBA00022989"/>
    </source>
</evidence>
<proteinExistence type="inferred from homology"/>
<dbReference type="EMBL" id="MDTU01000001">
    <property type="protein sequence ID" value="ODN42017.1"/>
    <property type="molecule type" value="Genomic_DNA"/>
</dbReference>
<keyword evidence="1 7" id="KW-1003">Cell membrane</keyword>
<dbReference type="PANTHER" id="PTHR37485">
    <property type="entry name" value="CELL DIVISION PROTEIN FTSB"/>
    <property type="match status" value="1"/>
</dbReference>
<keyword evidence="4 7" id="KW-1133">Transmembrane helix</keyword>
<organism evidence="8 9">
    <name type="scientific">Piscirickettsia litoralis</name>
    <dbReference type="NCBI Taxonomy" id="1891921"/>
    <lineage>
        <taxon>Bacteria</taxon>
        <taxon>Pseudomonadati</taxon>
        <taxon>Pseudomonadota</taxon>
        <taxon>Gammaproteobacteria</taxon>
        <taxon>Thiotrichales</taxon>
        <taxon>Piscirickettsiaceae</taxon>
        <taxon>Piscirickettsia</taxon>
    </lineage>
</organism>
<keyword evidence="7" id="KW-0175">Coiled coil</keyword>
<reference evidence="8 9" key="1">
    <citation type="submission" date="2016-08" db="EMBL/GenBank/DDBJ databases">
        <title>Draft genome sequence of Candidatus Piscirickettsia litoralis, from seawater.</title>
        <authorList>
            <person name="Wan X."/>
            <person name="Lee A.J."/>
            <person name="Hou S."/>
            <person name="Donachie S.P."/>
        </authorList>
    </citation>
    <scope>NUCLEOTIDE SEQUENCE [LARGE SCALE GENOMIC DNA]</scope>
    <source>
        <strain evidence="8 9">Y2</strain>
    </source>
</reference>
<feature type="coiled-coil region" evidence="7">
    <location>
        <begin position="40"/>
        <end position="74"/>
    </location>
</feature>
<dbReference type="RefSeq" id="WP_069311817.1">
    <property type="nucleotide sequence ID" value="NZ_MDTU01000001.1"/>
</dbReference>
<comment type="function">
    <text evidence="7">Essential cell division protein. May link together the upstream cell division proteins, which are predominantly cytoplasmic, with the downstream cell division proteins, which are predominantly periplasmic.</text>
</comment>
<feature type="topological domain" description="Periplasmic" evidence="7">
    <location>
        <begin position="26"/>
        <end position="115"/>
    </location>
</feature>
<comment type="similarity">
    <text evidence="7">Belongs to the FtsB family.</text>
</comment>
<evidence type="ECO:0000256" key="1">
    <source>
        <dbReference type="ARBA" id="ARBA00022475"/>
    </source>
</evidence>
<sequence length="115" mass="13253">MTFKERCFVTFLGVLFLLLQFNLWVGKGSVANLIGLHDKINVQEDRNKTLSDRNEQLEAEILTLKQGNASIEARARRELGMIKPGETYYQIIGENKKIKRYSKINSILSYLSFIL</sequence>
<evidence type="ECO:0000256" key="7">
    <source>
        <dbReference type="HAMAP-Rule" id="MF_00599"/>
    </source>
</evidence>
<feature type="topological domain" description="Cytoplasmic" evidence="7">
    <location>
        <begin position="1"/>
        <end position="7"/>
    </location>
</feature>
<protein>
    <recommendedName>
        <fullName evidence="7">Cell division protein FtsB</fullName>
    </recommendedName>
</protein>
<evidence type="ECO:0000256" key="2">
    <source>
        <dbReference type="ARBA" id="ARBA00022618"/>
    </source>
</evidence>
<evidence type="ECO:0000256" key="5">
    <source>
        <dbReference type="ARBA" id="ARBA00023136"/>
    </source>
</evidence>
<keyword evidence="6 7" id="KW-0131">Cell cycle</keyword>
<dbReference type="InterPro" id="IPR007060">
    <property type="entry name" value="FtsL/DivIC"/>
</dbReference>
<accession>A0ABX2ZZN3</accession>
<comment type="subunit">
    <text evidence="7">Part of a complex composed of FtsB, FtsL and FtsQ.</text>
</comment>
<keyword evidence="7" id="KW-0997">Cell inner membrane</keyword>
<dbReference type="HAMAP" id="MF_00599">
    <property type="entry name" value="FtsB"/>
    <property type="match status" value="1"/>
</dbReference>
<dbReference type="Pfam" id="PF04977">
    <property type="entry name" value="DivIC"/>
    <property type="match status" value="1"/>
</dbReference>
<comment type="subcellular location">
    <subcellularLocation>
        <location evidence="7">Cell inner membrane</location>
        <topology evidence="7">Single-pass type II membrane protein</topology>
    </subcellularLocation>
    <text evidence="7">Localizes to the division septum.</text>
</comment>
<dbReference type="InterPro" id="IPR023081">
    <property type="entry name" value="Cell_div_FtsB"/>
</dbReference>
<keyword evidence="5 7" id="KW-0472">Membrane</keyword>
<keyword evidence="9" id="KW-1185">Reference proteome</keyword>
<evidence type="ECO:0000256" key="6">
    <source>
        <dbReference type="ARBA" id="ARBA00023306"/>
    </source>
</evidence>
<keyword evidence="2 7" id="KW-0132">Cell division</keyword>
<name>A0ABX2ZZN3_9GAMM</name>
<evidence type="ECO:0000313" key="8">
    <source>
        <dbReference type="EMBL" id="ODN42017.1"/>
    </source>
</evidence>
<dbReference type="Proteomes" id="UP000094329">
    <property type="component" value="Unassembled WGS sequence"/>
</dbReference>
<dbReference type="NCBIfam" id="NF002058">
    <property type="entry name" value="PRK00888.1"/>
    <property type="match status" value="1"/>
</dbReference>
<gene>
    <name evidence="7" type="primary">ftsB</name>
    <name evidence="8" type="ORF">BGC07_02400</name>
</gene>
<comment type="caution">
    <text evidence="8">The sequence shown here is derived from an EMBL/GenBank/DDBJ whole genome shotgun (WGS) entry which is preliminary data.</text>
</comment>